<dbReference type="InterPro" id="IPR029752">
    <property type="entry name" value="D-isomer_DH_CS1"/>
</dbReference>
<feature type="domain" description="D-isomer specific 2-hydroxyacid dehydrogenase NAD-binding" evidence="5">
    <location>
        <begin position="116"/>
        <end position="267"/>
    </location>
</feature>
<gene>
    <name evidence="6" type="ORF">A2721_00540</name>
</gene>
<dbReference type="PROSITE" id="PS00065">
    <property type="entry name" value="D_2_HYDROXYACID_DH_1"/>
    <property type="match status" value="1"/>
</dbReference>
<comment type="similarity">
    <text evidence="3">Belongs to the D-isomer specific 2-hydroxyacid dehydrogenase family.</text>
</comment>
<dbReference type="InterPro" id="IPR050223">
    <property type="entry name" value="D-isomer_2-hydroxyacid_DH"/>
</dbReference>
<dbReference type="InterPro" id="IPR006140">
    <property type="entry name" value="D-isomer_DH_NAD-bd"/>
</dbReference>
<dbReference type="Pfam" id="PF02826">
    <property type="entry name" value="2-Hacid_dh_C"/>
    <property type="match status" value="1"/>
</dbReference>
<keyword evidence="1 3" id="KW-0560">Oxidoreductase</keyword>
<evidence type="ECO:0000259" key="5">
    <source>
        <dbReference type="Pfam" id="PF02826"/>
    </source>
</evidence>
<name>A0A1F5ZZD9_9BACT</name>
<evidence type="ECO:0000256" key="3">
    <source>
        <dbReference type="RuleBase" id="RU003719"/>
    </source>
</evidence>
<dbReference type="PANTHER" id="PTHR10996">
    <property type="entry name" value="2-HYDROXYACID DEHYDROGENASE-RELATED"/>
    <property type="match status" value="1"/>
</dbReference>
<dbReference type="InterPro" id="IPR006139">
    <property type="entry name" value="D-isomer_2_OHA_DH_cat_dom"/>
</dbReference>
<sequence length="310" mass="34846">MKLVILNARNRFREQDLKRLDKYKPVFYEEKDKNLESIKEFKSNEGVVFAVQPGWIKGSWEGLPWEIIKDLKNLKGLCLSTTAYGWVPFKELGKIGIPVTNVPGKSTDAVAEYYVFLMIALLRKLPGVIKNNWKFTYGPDVLGTDAKGLTAGIVGLGKIGSKIAKICQGYEMNITYWSRSKKKTTYQRLELDDLCRTADVVFLTTLADNSTKGLITRDKIDLMKSTAIILSPIEKTVYDQKYVLEKIANGQLGGLGFESEDKTPLSYEGNVFPAPEIGYYTKQTLDNESRIMTDSIVSIFEGKPVNVVNL</sequence>
<dbReference type="SUPFAM" id="SSF51735">
    <property type="entry name" value="NAD(P)-binding Rossmann-fold domains"/>
    <property type="match status" value="1"/>
</dbReference>
<proteinExistence type="inferred from homology"/>
<evidence type="ECO:0000313" key="6">
    <source>
        <dbReference type="EMBL" id="OGG17715.1"/>
    </source>
</evidence>
<dbReference type="PANTHER" id="PTHR10996:SF178">
    <property type="entry name" value="2-HYDROXYACID DEHYDROGENASE YGL185C-RELATED"/>
    <property type="match status" value="1"/>
</dbReference>
<reference evidence="6 7" key="1">
    <citation type="journal article" date="2016" name="Nat. Commun.">
        <title>Thousands of microbial genomes shed light on interconnected biogeochemical processes in an aquifer system.</title>
        <authorList>
            <person name="Anantharaman K."/>
            <person name="Brown C.T."/>
            <person name="Hug L.A."/>
            <person name="Sharon I."/>
            <person name="Castelle C.J."/>
            <person name="Probst A.J."/>
            <person name="Thomas B.C."/>
            <person name="Singh A."/>
            <person name="Wilkins M.J."/>
            <person name="Karaoz U."/>
            <person name="Brodie E.L."/>
            <person name="Williams K.H."/>
            <person name="Hubbard S.S."/>
            <person name="Banfield J.F."/>
        </authorList>
    </citation>
    <scope>NUCLEOTIDE SEQUENCE [LARGE SCALE GENOMIC DNA]</scope>
</reference>
<evidence type="ECO:0000256" key="2">
    <source>
        <dbReference type="ARBA" id="ARBA00023027"/>
    </source>
</evidence>
<feature type="domain" description="D-isomer specific 2-hydroxyacid dehydrogenase catalytic" evidence="4">
    <location>
        <begin position="13"/>
        <end position="309"/>
    </location>
</feature>
<protein>
    <recommendedName>
        <fullName evidence="8">D-isomer specific 2-hydroxyacid dehydrogenase NAD-binding domain-containing protein</fullName>
    </recommendedName>
</protein>
<dbReference type="SUPFAM" id="SSF52283">
    <property type="entry name" value="Formate/glycerate dehydrogenase catalytic domain-like"/>
    <property type="match status" value="1"/>
</dbReference>
<accession>A0A1F5ZZD9</accession>
<keyword evidence="2" id="KW-0520">NAD</keyword>
<evidence type="ECO:0000313" key="7">
    <source>
        <dbReference type="Proteomes" id="UP000177871"/>
    </source>
</evidence>
<dbReference type="InterPro" id="IPR036291">
    <property type="entry name" value="NAD(P)-bd_dom_sf"/>
</dbReference>
<evidence type="ECO:0000256" key="1">
    <source>
        <dbReference type="ARBA" id="ARBA00023002"/>
    </source>
</evidence>
<evidence type="ECO:0008006" key="8">
    <source>
        <dbReference type="Google" id="ProtNLM"/>
    </source>
</evidence>
<dbReference type="AlphaFoldDB" id="A0A1F5ZZD9"/>
<dbReference type="EMBL" id="MFJK01000017">
    <property type="protein sequence ID" value="OGG17715.1"/>
    <property type="molecule type" value="Genomic_DNA"/>
</dbReference>
<dbReference type="GO" id="GO:0051287">
    <property type="term" value="F:NAD binding"/>
    <property type="evidence" value="ECO:0007669"/>
    <property type="project" value="InterPro"/>
</dbReference>
<dbReference type="GO" id="GO:0016618">
    <property type="term" value="F:hydroxypyruvate reductase [NAD(P)H] activity"/>
    <property type="evidence" value="ECO:0007669"/>
    <property type="project" value="TreeGrafter"/>
</dbReference>
<dbReference type="Proteomes" id="UP000177871">
    <property type="component" value="Unassembled WGS sequence"/>
</dbReference>
<dbReference type="STRING" id="1798381.A2721_00540"/>
<comment type="caution">
    <text evidence="6">The sequence shown here is derived from an EMBL/GenBank/DDBJ whole genome shotgun (WGS) entry which is preliminary data.</text>
</comment>
<dbReference type="Pfam" id="PF00389">
    <property type="entry name" value="2-Hacid_dh"/>
    <property type="match status" value="1"/>
</dbReference>
<evidence type="ECO:0000259" key="4">
    <source>
        <dbReference type="Pfam" id="PF00389"/>
    </source>
</evidence>
<dbReference type="GO" id="GO:0030267">
    <property type="term" value="F:glyoxylate reductase (NADPH) activity"/>
    <property type="evidence" value="ECO:0007669"/>
    <property type="project" value="TreeGrafter"/>
</dbReference>
<dbReference type="GO" id="GO:0005829">
    <property type="term" value="C:cytosol"/>
    <property type="evidence" value="ECO:0007669"/>
    <property type="project" value="TreeGrafter"/>
</dbReference>
<dbReference type="Gene3D" id="3.40.50.720">
    <property type="entry name" value="NAD(P)-binding Rossmann-like Domain"/>
    <property type="match status" value="2"/>
</dbReference>
<organism evidence="6 7">
    <name type="scientific">Candidatus Gottesmanbacteria bacterium RIFCSPHIGHO2_01_FULL_47_48</name>
    <dbReference type="NCBI Taxonomy" id="1798381"/>
    <lineage>
        <taxon>Bacteria</taxon>
        <taxon>Candidatus Gottesmaniibacteriota</taxon>
    </lineage>
</organism>